<keyword evidence="1" id="KW-0378">Hydrolase</keyword>
<evidence type="ECO:0000256" key="4">
    <source>
        <dbReference type="SAM" id="SignalP"/>
    </source>
</evidence>
<feature type="chain" id="PRO_5012617212" evidence="4">
    <location>
        <begin position="32"/>
        <end position="1565"/>
    </location>
</feature>
<keyword evidence="3" id="KW-1133">Transmembrane helix</keyword>
<dbReference type="SMART" id="SM00331">
    <property type="entry name" value="PP2C_SIG"/>
    <property type="match status" value="1"/>
</dbReference>
<evidence type="ECO:0000256" key="1">
    <source>
        <dbReference type="ARBA" id="ARBA00022801"/>
    </source>
</evidence>
<gene>
    <name evidence="6" type="ORF">SAMN02745152_01409</name>
</gene>
<feature type="signal peptide" evidence="4">
    <location>
        <begin position="1"/>
        <end position="31"/>
    </location>
</feature>
<dbReference type="Gene3D" id="2.115.10.20">
    <property type="entry name" value="Glycosyl hydrolase domain, family 43"/>
    <property type="match status" value="1"/>
</dbReference>
<dbReference type="SUPFAM" id="SSF50939">
    <property type="entry name" value="Sialidases"/>
    <property type="match status" value="1"/>
</dbReference>
<reference evidence="6 7" key="1">
    <citation type="submission" date="2017-02" db="EMBL/GenBank/DDBJ databases">
        <authorList>
            <person name="Peterson S.W."/>
        </authorList>
    </citation>
    <scope>NUCLEOTIDE SEQUENCE [LARGE SCALE GENOMIC DNA]</scope>
    <source>
        <strain evidence="6 7">ATCC BAA-909</strain>
    </source>
</reference>
<dbReference type="Gene3D" id="3.60.40.10">
    <property type="entry name" value="PPM-type phosphatase domain"/>
    <property type="match status" value="1"/>
</dbReference>
<keyword evidence="3" id="KW-0472">Membrane</keyword>
<dbReference type="GO" id="GO:0007165">
    <property type="term" value="P:signal transduction"/>
    <property type="evidence" value="ECO:0007669"/>
    <property type="project" value="InterPro"/>
</dbReference>
<name>A0A1T4NZI0_9SPIR</name>
<dbReference type="InterPro" id="IPR036457">
    <property type="entry name" value="PPM-type-like_dom_sf"/>
</dbReference>
<keyword evidence="4" id="KW-0732">Signal</keyword>
<dbReference type="Gene3D" id="6.10.340.10">
    <property type="match status" value="1"/>
</dbReference>
<dbReference type="PROSITE" id="PS50885">
    <property type="entry name" value="HAMP"/>
    <property type="match status" value="1"/>
</dbReference>
<dbReference type="CDD" id="cd06225">
    <property type="entry name" value="HAMP"/>
    <property type="match status" value="1"/>
</dbReference>
<feature type="transmembrane region" description="Helical" evidence="3">
    <location>
        <begin position="854"/>
        <end position="873"/>
    </location>
</feature>
<dbReference type="Pfam" id="PF00672">
    <property type="entry name" value="HAMP"/>
    <property type="match status" value="1"/>
</dbReference>
<dbReference type="RefSeq" id="WP_078931146.1">
    <property type="nucleotide sequence ID" value="NZ_FUXC01000007.1"/>
</dbReference>
<dbReference type="GO" id="GO:0016020">
    <property type="term" value="C:membrane"/>
    <property type="evidence" value="ECO:0007669"/>
    <property type="project" value="InterPro"/>
</dbReference>
<keyword evidence="2" id="KW-0175">Coiled coil</keyword>
<dbReference type="SMART" id="SM00304">
    <property type="entry name" value="HAMP"/>
    <property type="match status" value="1"/>
</dbReference>
<feature type="transmembrane region" description="Helical" evidence="3">
    <location>
        <begin position="1093"/>
        <end position="1116"/>
    </location>
</feature>
<proteinExistence type="predicted"/>
<dbReference type="PANTHER" id="PTHR43156">
    <property type="entry name" value="STAGE II SPORULATION PROTEIN E-RELATED"/>
    <property type="match status" value="1"/>
</dbReference>
<evidence type="ECO:0000259" key="5">
    <source>
        <dbReference type="PROSITE" id="PS50885"/>
    </source>
</evidence>
<dbReference type="EMBL" id="FUXC01000007">
    <property type="protein sequence ID" value="SJZ84800.1"/>
    <property type="molecule type" value="Genomic_DNA"/>
</dbReference>
<dbReference type="SUPFAM" id="SSF81606">
    <property type="entry name" value="PP2C-like"/>
    <property type="match status" value="1"/>
</dbReference>
<organism evidence="6 7">
    <name type="scientific">Treponema berlinense</name>
    <dbReference type="NCBI Taxonomy" id="225004"/>
    <lineage>
        <taxon>Bacteria</taxon>
        <taxon>Pseudomonadati</taxon>
        <taxon>Spirochaetota</taxon>
        <taxon>Spirochaetia</taxon>
        <taxon>Spirochaetales</taxon>
        <taxon>Treponemataceae</taxon>
        <taxon>Treponema</taxon>
    </lineage>
</organism>
<dbReference type="InterPro" id="IPR001932">
    <property type="entry name" value="PPM-type_phosphatase-like_dom"/>
</dbReference>
<dbReference type="GeneID" id="303367643"/>
<sequence length="1565" mass="175661">MMKNKDFQKIKKTVFSFIALTAFNLFLSAQSLYFEAPVAVTEKNTQFPVVVSGSGTNFVFFEEALNSQIFIKFIEKKDFSEKWSSPKKVAGPFVFSGEVPDIYSAASLSDGTVCVAASESQYEVGIYTSKDGGENFSKTKVSMFSRHLVAPRIFRTKNDAFVLFASLEEENKFSIVYSVSKDGLFWSDFLIFEPAKTLDNSFSPYLCPVSEGDLVVFQSHFSVPDKPKTFQLYSTLSADGLKTFSQPQLLTDDNATFSRRANSFIGFSNQSPVVYSKNSQIWCAWERNEVRSENTYISLARITSDGKLFENRRVREYSDLKNSHRPAFFEYDGQTSLVWFDGNNGAYSAVKNSENSFGSQKFIKNSENSSFVCPVISSSSLKNEISYIWQKNNKNPQIFAVEQDHFVLPPVLKAVNFKKNVRSSQEKVKIRITMPQDTSGISGFSWSFSKSPETEPSTDSSELVVEKNISSGRSYTVSATADEDGEYFFKAKVLDAAGNWSESSQISYYRDITPPQKVSIFPVQKDVFGFVNDGSFSVFWQKNQDDTDVAGYSWTFSKVRDLSPQFKNSLIRNQRQNQQKKEEIFEYLQKIEGQSQKLIQKSQKPSKTVGLRKNSLTFKNCRNGIYVFSVRAIDETGNAGESGSVVLVVNKYSPHTVISGLQTKKDEFGNLSVNIFGQDFDYEGLVDQIIVEKSGEPQFKKTFYLSKNDYKISSSNLITNLHLEELEEGNYKIFVHHSRRGTSGGENAESNKFKIDESGTVKIERPFVPSAEWKSYSSEKQYSVQVVDLLFILLAIFCVLSVVFAIYGIASALRESVLIHSEVAALLTGDVMPLSKKIKVEKLKKRQTSLKLKLVGFTVLLVISIVIMVSASLGRRMVQTQRKTLVESMQEQVTVLLEGMSNSVQNAMNDAVEGGSSVGLIDLVRQTNNFGPAIYSTVIGRGKSAGSSSLDFFWASTENTAAISQKLDTAEPLIGKSRFKSETVESKIALQCAPLEETAHQKVDDILKDISEKYSREKKDEYTAILRSISRSATQSVPVFNENSLAQNNLIYTFYYPVFYKNNNSQNLLHAVLVLQVSAEELISSLSHSRNTIIIVACVVAFVAMLLGIIGSWFLASLIVEPLKKLMAHVKVITETKDKKKLKNFTISIKSHDEIGTLGDAVNEMTSGLVQAAEEEEKSLEQKKLSLDAKAVQQTFLPLSLAEKGGKKTTAEEKEKTFQLFGYYEGTDDVSGDYFDYKKLDDRFYAVIKCDVSGHGVPAALIMTVVATLFRKYFEQWTFKTHGTALGKLVVQINDFIESLGVKGKFATLLIALFDSKNGDVHLCNAGDNIIHIFSSKEKTIKTLALHESPAAGPLPSFMVEMKGGFVVEKIHLNPDDVLFLYTDGIEESTRFFRTEDFKVTECREPDLNNDGIHKNHKIGQTSEQVEYERVKEILESVLNRKVYRLTKYHSPTPDEELIFDFTKLEGNIDEAIMALVAVEKVFRMYKTPQSKGSAEQNEKGGISVQGDVVRVDRKIDAFLKKTFSRYSYYCSSVADLQEPNYIYYQNLNEDPQADDLTLLALKKL</sequence>
<dbReference type="InterPro" id="IPR036278">
    <property type="entry name" value="Sialidase_sf"/>
</dbReference>
<keyword evidence="3" id="KW-0812">Transmembrane</keyword>
<dbReference type="InterPro" id="IPR003660">
    <property type="entry name" value="HAMP_dom"/>
</dbReference>
<evidence type="ECO:0000313" key="7">
    <source>
        <dbReference type="Proteomes" id="UP000190395"/>
    </source>
</evidence>
<dbReference type="PANTHER" id="PTHR43156:SF2">
    <property type="entry name" value="STAGE II SPORULATION PROTEIN E"/>
    <property type="match status" value="1"/>
</dbReference>
<dbReference type="GO" id="GO:0016791">
    <property type="term" value="F:phosphatase activity"/>
    <property type="evidence" value="ECO:0007669"/>
    <property type="project" value="TreeGrafter"/>
</dbReference>
<dbReference type="Pfam" id="PF07228">
    <property type="entry name" value="SpoIIE"/>
    <property type="match status" value="1"/>
</dbReference>
<dbReference type="InterPro" id="IPR023296">
    <property type="entry name" value="Glyco_hydro_beta-prop_sf"/>
</dbReference>
<dbReference type="STRING" id="225004.SAMN02745152_01409"/>
<evidence type="ECO:0000256" key="2">
    <source>
        <dbReference type="SAM" id="Coils"/>
    </source>
</evidence>
<feature type="transmembrane region" description="Helical" evidence="3">
    <location>
        <begin position="817"/>
        <end position="834"/>
    </location>
</feature>
<protein>
    <submittedName>
        <fullName evidence="6">Serine phosphatase RsbU, regulator of sigma subunit</fullName>
    </submittedName>
</protein>
<keyword evidence="7" id="KW-1185">Reference proteome</keyword>
<evidence type="ECO:0000256" key="3">
    <source>
        <dbReference type="SAM" id="Phobius"/>
    </source>
</evidence>
<feature type="domain" description="HAMP" evidence="5">
    <location>
        <begin position="1117"/>
        <end position="1174"/>
    </location>
</feature>
<feature type="transmembrane region" description="Helical" evidence="3">
    <location>
        <begin position="789"/>
        <end position="810"/>
    </location>
</feature>
<feature type="coiled-coil region" evidence="2">
    <location>
        <begin position="1163"/>
        <end position="1190"/>
    </location>
</feature>
<dbReference type="Proteomes" id="UP000190395">
    <property type="component" value="Unassembled WGS sequence"/>
</dbReference>
<dbReference type="OrthoDB" id="9763484at2"/>
<dbReference type="InterPro" id="IPR052016">
    <property type="entry name" value="Bact_Sigma-Reg"/>
</dbReference>
<evidence type="ECO:0000313" key="6">
    <source>
        <dbReference type="EMBL" id="SJZ84800.1"/>
    </source>
</evidence>
<accession>A0A1T4NZI0</accession>